<dbReference type="SUPFAM" id="SSF50985">
    <property type="entry name" value="RCC1/BLIP-II"/>
    <property type="match status" value="1"/>
</dbReference>
<dbReference type="EMBL" id="GG666799">
    <property type="protein sequence ID" value="EEN41749.1"/>
    <property type="molecule type" value="Genomic_DNA"/>
</dbReference>
<feature type="repeat" description="RCC1" evidence="2">
    <location>
        <begin position="282"/>
        <end position="329"/>
    </location>
</feature>
<sequence>MYRPLRFEWFVYLISRLLSIPPFKFNLRPLVNDDKLPMGSMDLTDIEENDQTKSSEPSSCVEDGSLLVWGSGEFGQTGQGRVGDVGVTEGLVAEFPPKNGARVKLLACGASHSIVVTVDNEVYAWGNGHSGQLGCGDKETRLAPTRIHLTDNQDLPDVAGITCGSRHSFAWLTNGKCYSFGNNYYAQLAYNFRIQNYKENQLRPTLLEMFVHRKVVHVACGDRHTLFLTQEGRVAACGNNANGQLGTGEPSDMVCPKMLDGLEGVSCIACGSYHSLAATGAGDLYVWGSGKPCGTRKGDILAPTRLKTRHANIVMVAGGCSHSLALTEHPSIPSQSPAPEDVFMTRSIISHHAGLTFTTDLCICTQLTRVWSRRGKLMAAVLQVRTIKHDPWFPSSLGPLSQQ</sequence>
<dbReference type="PROSITE" id="PS00626">
    <property type="entry name" value="RCC1_2"/>
    <property type="match status" value="2"/>
</dbReference>
<dbReference type="PANTHER" id="PTHR22870">
    <property type="entry name" value="REGULATOR OF CHROMOSOME CONDENSATION"/>
    <property type="match status" value="1"/>
</dbReference>
<dbReference type="AlphaFoldDB" id="C4A0D1"/>
<dbReference type="InterPro" id="IPR009091">
    <property type="entry name" value="RCC1/BLIP-II"/>
</dbReference>
<feature type="repeat" description="RCC1" evidence="2">
    <location>
        <begin position="175"/>
        <end position="231"/>
    </location>
</feature>
<dbReference type="InterPro" id="IPR051210">
    <property type="entry name" value="Ub_ligase/GEF_domain"/>
</dbReference>
<reference evidence="4" key="1">
    <citation type="journal article" date="2008" name="Nature">
        <title>The amphioxus genome and the evolution of the chordate karyotype.</title>
        <authorList>
            <consortium name="US DOE Joint Genome Institute (JGI-PGF)"/>
            <person name="Putnam N.H."/>
            <person name="Butts T."/>
            <person name="Ferrier D.E.K."/>
            <person name="Furlong R.F."/>
            <person name="Hellsten U."/>
            <person name="Kawashima T."/>
            <person name="Robinson-Rechavi M."/>
            <person name="Shoguchi E."/>
            <person name="Terry A."/>
            <person name="Yu J.-K."/>
            <person name="Benito-Gutierrez E.L."/>
            <person name="Dubchak I."/>
            <person name="Garcia-Fernandez J."/>
            <person name="Gibson-Brown J.J."/>
            <person name="Grigoriev I.V."/>
            <person name="Horton A.C."/>
            <person name="de Jong P.J."/>
            <person name="Jurka J."/>
            <person name="Kapitonov V.V."/>
            <person name="Kohara Y."/>
            <person name="Kuroki Y."/>
            <person name="Lindquist E."/>
            <person name="Lucas S."/>
            <person name="Osoegawa K."/>
            <person name="Pennacchio L.A."/>
            <person name="Salamov A.A."/>
            <person name="Satou Y."/>
            <person name="Sauka-Spengler T."/>
            <person name="Schmutz J."/>
            <person name="Shin-I T."/>
            <person name="Toyoda A."/>
            <person name="Bronner-Fraser M."/>
            <person name="Fujiyama A."/>
            <person name="Holland L.Z."/>
            <person name="Holland P.W.H."/>
            <person name="Satoh N."/>
            <person name="Rokhsar D.S."/>
        </authorList>
    </citation>
    <scope>NUCLEOTIDE SEQUENCE [LARGE SCALE GENOMIC DNA]</scope>
    <source>
        <strain evidence="4">S238N-H82</strain>
        <tissue evidence="4">Testes</tissue>
    </source>
</reference>
<protein>
    <recommendedName>
        <fullName evidence="3">RCC1-like domain-containing protein</fullName>
    </recommendedName>
</protein>
<dbReference type="InterPro" id="IPR058923">
    <property type="entry name" value="RCC1-like_dom"/>
</dbReference>
<feature type="domain" description="RCC1-like" evidence="3">
    <location>
        <begin position="60"/>
        <end position="325"/>
    </location>
</feature>
<organism>
    <name type="scientific">Branchiostoma floridae</name>
    <name type="common">Florida lancelet</name>
    <name type="synonym">Amphioxus</name>
    <dbReference type="NCBI Taxonomy" id="7739"/>
    <lineage>
        <taxon>Eukaryota</taxon>
        <taxon>Metazoa</taxon>
        <taxon>Chordata</taxon>
        <taxon>Cephalochordata</taxon>
        <taxon>Leptocardii</taxon>
        <taxon>Amphioxiformes</taxon>
        <taxon>Branchiostomatidae</taxon>
        <taxon>Branchiostoma</taxon>
    </lineage>
</organism>
<dbReference type="PRINTS" id="PR00633">
    <property type="entry name" value="RCCNDNSATION"/>
</dbReference>
<evidence type="ECO:0000256" key="2">
    <source>
        <dbReference type="PROSITE-ProRule" id="PRU00235"/>
    </source>
</evidence>
<accession>C4A0D1</accession>
<keyword evidence="1" id="KW-0677">Repeat</keyword>
<evidence type="ECO:0000313" key="4">
    <source>
        <dbReference type="EMBL" id="EEN41749.1"/>
    </source>
</evidence>
<proteinExistence type="predicted"/>
<dbReference type="PROSITE" id="PS50012">
    <property type="entry name" value="RCC1_3"/>
    <property type="match status" value="5"/>
</dbReference>
<dbReference type="eggNOG" id="KOG1426">
    <property type="taxonomic scope" value="Eukaryota"/>
</dbReference>
<dbReference type="InterPro" id="IPR000408">
    <property type="entry name" value="Reg_chr_condens"/>
</dbReference>
<evidence type="ECO:0000256" key="1">
    <source>
        <dbReference type="ARBA" id="ARBA00022737"/>
    </source>
</evidence>
<feature type="repeat" description="RCC1" evidence="2">
    <location>
        <begin position="232"/>
        <end position="281"/>
    </location>
</feature>
<gene>
    <name evidence="4" type="ORF">BRAFLDRAFT_111359</name>
</gene>
<feature type="repeat" description="RCC1" evidence="2">
    <location>
        <begin position="64"/>
        <end position="119"/>
    </location>
</feature>
<evidence type="ECO:0000259" key="3">
    <source>
        <dbReference type="Pfam" id="PF25390"/>
    </source>
</evidence>
<dbReference type="Pfam" id="PF25390">
    <property type="entry name" value="WD40_RLD"/>
    <property type="match status" value="1"/>
</dbReference>
<dbReference type="InParanoid" id="C4A0D1"/>
<feature type="repeat" description="RCC1" evidence="2">
    <location>
        <begin position="120"/>
        <end position="174"/>
    </location>
</feature>
<dbReference type="Gene3D" id="2.130.10.30">
    <property type="entry name" value="Regulator of chromosome condensation 1/beta-lactamase-inhibitor protein II"/>
    <property type="match status" value="2"/>
</dbReference>
<dbReference type="PANTHER" id="PTHR22870:SF408">
    <property type="entry name" value="OS09G0560450 PROTEIN"/>
    <property type="match status" value="1"/>
</dbReference>
<name>C4A0D1_BRAFL</name>